<evidence type="ECO:0000256" key="1">
    <source>
        <dbReference type="ARBA" id="ARBA00022679"/>
    </source>
</evidence>
<dbReference type="Pfam" id="PF08541">
    <property type="entry name" value="ACP_syn_III_C"/>
    <property type="match status" value="1"/>
</dbReference>
<evidence type="ECO:0000259" key="2">
    <source>
        <dbReference type="Pfam" id="PF08541"/>
    </source>
</evidence>
<dbReference type="Proteomes" id="UP000282378">
    <property type="component" value="Unassembled WGS sequence"/>
</dbReference>
<dbReference type="Gene3D" id="3.40.47.10">
    <property type="match status" value="1"/>
</dbReference>
<proteinExistence type="predicted"/>
<dbReference type="InterPro" id="IPR013747">
    <property type="entry name" value="ACP_syn_III_C"/>
</dbReference>
<dbReference type="AlphaFoldDB" id="A0A3M3AID7"/>
<dbReference type="EMBL" id="RBNL01000576">
    <property type="protein sequence ID" value="RMM00109.1"/>
    <property type="molecule type" value="Genomic_DNA"/>
</dbReference>
<name>A0A3M3AID7_PSEYM</name>
<evidence type="ECO:0000313" key="4">
    <source>
        <dbReference type="Proteomes" id="UP000282378"/>
    </source>
</evidence>
<sequence>MALKESMDKGVLKPGDRVATVGFGVGYSWGACVIRW</sequence>
<feature type="domain" description="Beta-ketoacyl-[acyl-carrier-protein] synthase III C-terminal" evidence="2">
    <location>
        <begin position="1"/>
        <end position="36"/>
    </location>
</feature>
<dbReference type="InterPro" id="IPR016039">
    <property type="entry name" value="Thiolase-like"/>
</dbReference>
<gene>
    <name evidence="3" type="ORF">APX70_07916</name>
</gene>
<keyword evidence="1" id="KW-0808">Transferase</keyword>
<protein>
    <submittedName>
        <fullName evidence="3">Putative 3-oxoacyl-synthase III</fullName>
    </submittedName>
</protein>
<accession>A0A3M3AID7</accession>
<comment type="caution">
    <text evidence="3">The sequence shown here is derived from an EMBL/GenBank/DDBJ whole genome shotgun (WGS) entry which is preliminary data.</text>
</comment>
<reference evidence="3 4" key="1">
    <citation type="submission" date="2018-08" db="EMBL/GenBank/DDBJ databases">
        <title>Recombination of ecologically and evolutionarily significant loci maintains genetic cohesion in the Pseudomonas syringae species complex.</title>
        <authorList>
            <person name="Dillon M."/>
            <person name="Thakur S."/>
            <person name="Almeida R.N.D."/>
            <person name="Weir B.S."/>
            <person name="Guttman D.S."/>
        </authorList>
    </citation>
    <scope>NUCLEOTIDE SEQUENCE [LARGE SCALE GENOMIC DNA]</scope>
    <source>
        <strain evidence="3 4">88_10</strain>
    </source>
</reference>
<evidence type="ECO:0000313" key="3">
    <source>
        <dbReference type="EMBL" id="RMM00109.1"/>
    </source>
</evidence>
<dbReference type="SUPFAM" id="SSF53901">
    <property type="entry name" value="Thiolase-like"/>
    <property type="match status" value="1"/>
</dbReference>
<dbReference type="GO" id="GO:0016746">
    <property type="term" value="F:acyltransferase activity"/>
    <property type="evidence" value="ECO:0007669"/>
    <property type="project" value="UniProtKB-KW"/>
</dbReference>
<dbReference type="PROSITE" id="PS51257">
    <property type="entry name" value="PROKAR_LIPOPROTEIN"/>
    <property type="match status" value="1"/>
</dbReference>
<organism evidence="3 4">
    <name type="scientific">Pseudomonas syringae pv. maculicola</name>
    <dbReference type="NCBI Taxonomy" id="59511"/>
    <lineage>
        <taxon>Bacteria</taxon>
        <taxon>Pseudomonadati</taxon>
        <taxon>Pseudomonadota</taxon>
        <taxon>Gammaproteobacteria</taxon>
        <taxon>Pseudomonadales</taxon>
        <taxon>Pseudomonadaceae</taxon>
        <taxon>Pseudomonas</taxon>
    </lineage>
</organism>